<sequence>MIENRSSLFARNATPIPKLKGYSGKNRRSALEFSLARLGESDLQCCGAHGGSRSTCAAGWVSPICGAAGPTTIAARRVQHHHAGWFSATLL</sequence>
<dbReference type="EMBL" id="JAAALK010000290">
    <property type="protein sequence ID" value="KAG8046770.1"/>
    <property type="molecule type" value="Genomic_DNA"/>
</dbReference>
<keyword evidence="2" id="KW-1185">Reference proteome</keyword>
<organism evidence="1 2">
    <name type="scientific">Zizania palustris</name>
    <name type="common">Northern wild rice</name>
    <dbReference type="NCBI Taxonomy" id="103762"/>
    <lineage>
        <taxon>Eukaryota</taxon>
        <taxon>Viridiplantae</taxon>
        <taxon>Streptophyta</taxon>
        <taxon>Embryophyta</taxon>
        <taxon>Tracheophyta</taxon>
        <taxon>Spermatophyta</taxon>
        <taxon>Magnoliopsida</taxon>
        <taxon>Liliopsida</taxon>
        <taxon>Poales</taxon>
        <taxon>Poaceae</taxon>
        <taxon>BOP clade</taxon>
        <taxon>Oryzoideae</taxon>
        <taxon>Oryzeae</taxon>
        <taxon>Zizaniinae</taxon>
        <taxon>Zizania</taxon>
    </lineage>
</organism>
<proteinExistence type="predicted"/>
<name>A0A8J5V1M6_ZIZPA</name>
<reference evidence="1" key="1">
    <citation type="journal article" date="2021" name="bioRxiv">
        <title>Whole Genome Assembly and Annotation of Northern Wild Rice, Zizania palustris L., Supports a Whole Genome Duplication in the Zizania Genus.</title>
        <authorList>
            <person name="Haas M."/>
            <person name="Kono T."/>
            <person name="Macchietto M."/>
            <person name="Millas R."/>
            <person name="McGilp L."/>
            <person name="Shao M."/>
            <person name="Duquette J."/>
            <person name="Hirsch C.N."/>
            <person name="Kimball J."/>
        </authorList>
    </citation>
    <scope>NUCLEOTIDE SEQUENCE</scope>
    <source>
        <tissue evidence="1">Fresh leaf tissue</tissue>
    </source>
</reference>
<protein>
    <submittedName>
        <fullName evidence="1">Uncharacterized protein</fullName>
    </submittedName>
</protein>
<comment type="caution">
    <text evidence="1">The sequence shown here is derived from an EMBL/GenBank/DDBJ whole genome shotgun (WGS) entry which is preliminary data.</text>
</comment>
<evidence type="ECO:0000313" key="2">
    <source>
        <dbReference type="Proteomes" id="UP000729402"/>
    </source>
</evidence>
<reference evidence="1" key="2">
    <citation type="submission" date="2021-02" db="EMBL/GenBank/DDBJ databases">
        <authorList>
            <person name="Kimball J.A."/>
            <person name="Haas M.W."/>
            <person name="Macchietto M."/>
            <person name="Kono T."/>
            <person name="Duquette J."/>
            <person name="Shao M."/>
        </authorList>
    </citation>
    <scope>NUCLEOTIDE SEQUENCE</scope>
    <source>
        <tissue evidence="1">Fresh leaf tissue</tissue>
    </source>
</reference>
<dbReference type="Proteomes" id="UP000729402">
    <property type="component" value="Unassembled WGS sequence"/>
</dbReference>
<evidence type="ECO:0000313" key="1">
    <source>
        <dbReference type="EMBL" id="KAG8046770.1"/>
    </source>
</evidence>
<gene>
    <name evidence="1" type="ORF">GUJ93_ZPchr0008g12933</name>
</gene>
<dbReference type="AlphaFoldDB" id="A0A8J5V1M6"/>
<accession>A0A8J5V1M6</accession>